<dbReference type="Pfam" id="PF14214">
    <property type="entry name" value="Helitron_like_N"/>
    <property type="match status" value="1"/>
</dbReference>
<feature type="domain" description="Helitron helicase-like" evidence="1">
    <location>
        <begin position="117"/>
        <end position="191"/>
    </location>
</feature>
<reference evidence="2" key="1">
    <citation type="submission" date="2021-09" db="EMBL/GenBank/DDBJ databases">
        <title>A high-quality genome of the endoparasitic fungus Hirsutella rhossiliensis with a comparison of Hirsutella genomes reveals transposable elements contributing to genome size variation.</title>
        <authorList>
            <person name="Lin R."/>
            <person name="Jiao Y."/>
            <person name="Sun X."/>
            <person name="Ling J."/>
            <person name="Xie B."/>
            <person name="Cheng X."/>
        </authorList>
    </citation>
    <scope>NUCLEOTIDE SEQUENCE</scope>
    <source>
        <strain evidence="2">HR02</strain>
    </source>
</reference>
<accession>A0A9P8N3M9</accession>
<dbReference type="RefSeq" id="XP_044723845.1">
    <property type="nucleotide sequence ID" value="XM_044860212.1"/>
</dbReference>
<dbReference type="AlphaFoldDB" id="A0A9P8N3M9"/>
<dbReference type="OrthoDB" id="432234at2759"/>
<evidence type="ECO:0000313" key="2">
    <source>
        <dbReference type="EMBL" id="KAH0966332.1"/>
    </source>
</evidence>
<dbReference type="Proteomes" id="UP000824596">
    <property type="component" value="Unassembled WGS sequence"/>
</dbReference>
<evidence type="ECO:0000313" key="3">
    <source>
        <dbReference type="Proteomes" id="UP000824596"/>
    </source>
</evidence>
<dbReference type="InterPro" id="IPR025476">
    <property type="entry name" value="Helitron_helicase-like"/>
</dbReference>
<protein>
    <recommendedName>
        <fullName evidence="1">Helitron helicase-like domain-containing protein</fullName>
    </recommendedName>
</protein>
<comment type="caution">
    <text evidence="2">The sequence shown here is derived from an EMBL/GenBank/DDBJ whole genome shotgun (WGS) entry which is preliminary data.</text>
</comment>
<keyword evidence="3" id="KW-1185">Reference proteome</keyword>
<gene>
    <name evidence="2" type="ORF">HRG_01741</name>
</gene>
<organism evidence="2 3">
    <name type="scientific">Hirsutella rhossiliensis</name>
    <dbReference type="NCBI Taxonomy" id="111463"/>
    <lineage>
        <taxon>Eukaryota</taxon>
        <taxon>Fungi</taxon>
        <taxon>Dikarya</taxon>
        <taxon>Ascomycota</taxon>
        <taxon>Pezizomycotina</taxon>
        <taxon>Sordariomycetes</taxon>
        <taxon>Hypocreomycetidae</taxon>
        <taxon>Hypocreales</taxon>
        <taxon>Ophiocordycipitaceae</taxon>
        <taxon>Hirsutella</taxon>
    </lineage>
</organism>
<proteinExistence type="predicted"/>
<name>A0A9P8N3M9_9HYPO</name>
<dbReference type="GeneID" id="68350870"/>
<dbReference type="EMBL" id="JAIZPD010000002">
    <property type="protein sequence ID" value="KAH0966332.1"/>
    <property type="molecule type" value="Genomic_DNA"/>
</dbReference>
<sequence length="339" mass="38516">MDNFAQADAADYASDTAASLCCCRAGEEAAMTVVDPRLLDDGRLGAMVGYVAYVKIISRLPSPGHLWYQQIFPRLPRRCPAESRLEFPLTRLRMQEQADEREETPPTLPLVIPEGMFSINPNDINNPVKIRLSIHRLHDYYAAKDLLADLRGKYDRIALNIIDPSIFGKVSHYYATVETNDRGSLHLHGLLWLHGNIELPSLIDDIADPREHEYRARVVRYVDSVFHECLDEDAGKAVRQQRKPIHPLPDVKDLRPTRHFLKAMNAIDSTFSKVWINQIEANALSNPDDEWQKTFPDGIKISEIFERSYRSTTSNSNTKGAFSTFRVANHSINSTKESN</sequence>
<evidence type="ECO:0000259" key="1">
    <source>
        <dbReference type="Pfam" id="PF14214"/>
    </source>
</evidence>